<gene>
    <name evidence="1" type="ORF">E2R66_06120</name>
</gene>
<dbReference type="Proteomes" id="UP000297540">
    <property type="component" value="Unassembled WGS sequence"/>
</dbReference>
<evidence type="ECO:0000313" key="2">
    <source>
        <dbReference type="Proteomes" id="UP000297540"/>
    </source>
</evidence>
<sequence>MKRITHFLAHQSCPVVDGIVFSDATIQLFEVSATWAPRYKFEIQKAAITSIAELEAKGELYWAGCGILDNYTANERALKVVCGEGSYGNDGFIAVINLATWHTMWIAYFTSSNPFCKVSLEQDQVVAMSTYDCIWKFDLNKPANVEILCL</sequence>
<dbReference type="RefSeq" id="WP_133227809.1">
    <property type="nucleotide sequence ID" value="NZ_SOZE01000004.1"/>
</dbReference>
<reference evidence="1 2" key="1">
    <citation type="journal article" date="2017" name="Int. J. Syst. Evol. Microbiol.">
        <title>Mucilaginibacterpsychrotolerans sp. nov., isolated from peatlands.</title>
        <authorList>
            <person name="Deng Y."/>
            <person name="Shen L."/>
            <person name="Xu B."/>
            <person name="Liu Y."/>
            <person name="Gu Z."/>
            <person name="Liu H."/>
            <person name="Zhou Y."/>
        </authorList>
    </citation>
    <scope>NUCLEOTIDE SEQUENCE [LARGE SCALE GENOMIC DNA]</scope>
    <source>
        <strain evidence="1 2">NH7-4</strain>
    </source>
</reference>
<keyword evidence="2" id="KW-1185">Reference proteome</keyword>
<comment type="caution">
    <text evidence="1">The sequence shown here is derived from an EMBL/GenBank/DDBJ whole genome shotgun (WGS) entry which is preliminary data.</text>
</comment>
<dbReference type="OrthoDB" id="6424161at2"/>
<name>A0A4Y8SL80_9SPHI</name>
<organism evidence="1 2">
    <name type="scientific">Mucilaginibacter psychrotolerans</name>
    <dbReference type="NCBI Taxonomy" id="1524096"/>
    <lineage>
        <taxon>Bacteria</taxon>
        <taxon>Pseudomonadati</taxon>
        <taxon>Bacteroidota</taxon>
        <taxon>Sphingobacteriia</taxon>
        <taxon>Sphingobacteriales</taxon>
        <taxon>Sphingobacteriaceae</taxon>
        <taxon>Mucilaginibacter</taxon>
    </lineage>
</organism>
<protein>
    <submittedName>
        <fullName evidence="1">Uncharacterized protein</fullName>
    </submittedName>
</protein>
<accession>A0A4Y8SL80</accession>
<dbReference type="EMBL" id="SOZE01000004">
    <property type="protein sequence ID" value="TFF39194.1"/>
    <property type="molecule type" value="Genomic_DNA"/>
</dbReference>
<proteinExistence type="predicted"/>
<dbReference type="AlphaFoldDB" id="A0A4Y8SL80"/>
<evidence type="ECO:0000313" key="1">
    <source>
        <dbReference type="EMBL" id="TFF39194.1"/>
    </source>
</evidence>